<evidence type="ECO:0000256" key="5">
    <source>
        <dbReference type="SAM" id="MobiDB-lite"/>
    </source>
</evidence>
<dbReference type="SUPFAM" id="SSF53474">
    <property type="entry name" value="alpha/beta-Hydrolases"/>
    <property type="match status" value="2"/>
</dbReference>
<feature type="domain" description="CBM1" evidence="6">
    <location>
        <begin position="326"/>
        <end position="362"/>
    </location>
</feature>
<dbReference type="OrthoDB" id="2425929at2759"/>
<keyword evidence="4" id="KW-0624">Polysaccharide degradation</keyword>
<evidence type="ECO:0000259" key="6">
    <source>
        <dbReference type="PROSITE" id="PS51164"/>
    </source>
</evidence>
<keyword evidence="4" id="KW-0964">Secreted</keyword>
<dbReference type="GO" id="GO:0045493">
    <property type="term" value="P:xylan catabolic process"/>
    <property type="evidence" value="ECO:0007669"/>
    <property type="project" value="UniProtKB-UniRule"/>
</dbReference>
<evidence type="ECO:0000313" key="7">
    <source>
        <dbReference type="EMBL" id="RDB25220.1"/>
    </source>
</evidence>
<proteinExistence type="inferred from homology"/>
<keyword evidence="4" id="KW-0119">Carbohydrate metabolism</keyword>
<keyword evidence="2 4" id="KW-0732">Signal</keyword>
<comment type="function">
    <text evidence="4">Esterase involved in the hydrolysis of xylan, a major structural heterogeneous polysaccharide found in plant biomass representing the second most abundant polysaccharide in the biosphere, after cellulose.</text>
</comment>
<keyword evidence="3 4" id="KW-0378">Hydrolase</keyword>
<dbReference type="PROSITE" id="PS51164">
    <property type="entry name" value="CBM1_2"/>
    <property type="match status" value="1"/>
</dbReference>
<evidence type="ECO:0000256" key="2">
    <source>
        <dbReference type="ARBA" id="ARBA00022729"/>
    </source>
</evidence>
<dbReference type="GO" id="GO:0005576">
    <property type="term" value="C:extracellular region"/>
    <property type="evidence" value="ECO:0007669"/>
    <property type="project" value="UniProtKB-SubCell"/>
</dbReference>
<evidence type="ECO:0000256" key="4">
    <source>
        <dbReference type="RuleBase" id="RU367147"/>
    </source>
</evidence>
<dbReference type="Pfam" id="PF00734">
    <property type="entry name" value="CBM_1"/>
    <property type="match status" value="1"/>
</dbReference>
<dbReference type="Pfam" id="PF10503">
    <property type="entry name" value="Esterase_PHB"/>
    <property type="match status" value="1"/>
</dbReference>
<dbReference type="InterPro" id="IPR029058">
    <property type="entry name" value="AB_hydrolase_fold"/>
</dbReference>
<dbReference type="InterPro" id="IPR000254">
    <property type="entry name" value="CBD"/>
</dbReference>
<dbReference type="Gene3D" id="3.40.50.1820">
    <property type="entry name" value="alpha/beta hydrolase"/>
    <property type="match status" value="1"/>
</dbReference>
<dbReference type="PANTHER" id="PTHR43037">
    <property type="entry name" value="UNNAMED PRODUCT-RELATED"/>
    <property type="match status" value="1"/>
</dbReference>
<dbReference type="GO" id="GO:0030248">
    <property type="term" value="F:cellulose binding"/>
    <property type="evidence" value="ECO:0007669"/>
    <property type="project" value="InterPro"/>
</dbReference>
<dbReference type="AlphaFoldDB" id="A0A369JVH3"/>
<dbReference type="Proteomes" id="UP000076154">
    <property type="component" value="Unassembled WGS sequence"/>
</dbReference>
<dbReference type="EC" id="3.1.1.-" evidence="4"/>
<keyword evidence="8" id="KW-1185">Reference proteome</keyword>
<dbReference type="InterPro" id="IPR010126">
    <property type="entry name" value="Esterase_phb"/>
</dbReference>
<keyword evidence="1 4" id="KW-0719">Serine esterase</keyword>
<feature type="region of interest" description="Disordered" evidence="5">
    <location>
        <begin position="298"/>
        <end position="326"/>
    </location>
</feature>
<protein>
    <recommendedName>
        <fullName evidence="4">Carboxylic ester hydrolase</fullName>
        <ecNumber evidence="4">3.1.1.-</ecNumber>
    </recommendedName>
</protein>
<dbReference type="InParanoid" id="A0A369JVH3"/>
<sequence length="362" mass="38318">MAFAALLKFLLVGMFATIGVNAAASQLQQVTNFGTNPTGVQMFVYRPPNVAASPALIIAMHYCTGTAQAFFQGTQLANLADQYGYIVIYPDAPDPGGCWDVHSDATLKHDAGGDSLAIASMVRYAIANYKVDATRVFATGTSSGAMMTDVLAGAYPDLFAAGSANAGVPYACFAGPNLWNNACATGTISKTPQQWGDLVRAGYPGYTGPRPRMQVWHGTADTTLSYNNFGEDIKQWTNVFGYSQTAASVQQNSPRSGWTRSIYGPNFQAISAQGVTHDIPYQDQEVLKWFGIIGGTTTLPPTTTPTGIPTTTPNPPVTTTTAAPGPQQTHWGQCGGTGWAGPTVCASPYTCVSSNQWYSQCL</sequence>
<gene>
    <name evidence="7" type="primary">axeA</name>
    <name evidence="7" type="ORF">Hypma_007921</name>
</gene>
<organism evidence="7 8">
    <name type="scientific">Hypsizygus marmoreus</name>
    <name type="common">White beech mushroom</name>
    <name type="synonym">Agaricus marmoreus</name>
    <dbReference type="NCBI Taxonomy" id="39966"/>
    <lineage>
        <taxon>Eukaryota</taxon>
        <taxon>Fungi</taxon>
        <taxon>Dikarya</taxon>
        <taxon>Basidiomycota</taxon>
        <taxon>Agaricomycotina</taxon>
        <taxon>Agaricomycetes</taxon>
        <taxon>Agaricomycetidae</taxon>
        <taxon>Agaricales</taxon>
        <taxon>Tricholomatineae</taxon>
        <taxon>Lyophyllaceae</taxon>
        <taxon>Hypsizygus</taxon>
    </lineage>
</organism>
<name>A0A369JVH3_HYPMA</name>
<evidence type="ECO:0000256" key="1">
    <source>
        <dbReference type="ARBA" id="ARBA00022487"/>
    </source>
</evidence>
<dbReference type="PROSITE" id="PS00562">
    <property type="entry name" value="CBM1_1"/>
    <property type="match status" value="1"/>
</dbReference>
<evidence type="ECO:0000313" key="8">
    <source>
        <dbReference type="Proteomes" id="UP000076154"/>
    </source>
</evidence>
<dbReference type="InterPro" id="IPR050955">
    <property type="entry name" value="Plant_Biomass_Hydrol_Est"/>
</dbReference>
<dbReference type="GO" id="GO:0052689">
    <property type="term" value="F:carboxylic ester hydrolase activity"/>
    <property type="evidence" value="ECO:0007669"/>
    <property type="project" value="UniProtKB-KW"/>
</dbReference>
<evidence type="ECO:0000256" key="3">
    <source>
        <dbReference type="ARBA" id="ARBA00022801"/>
    </source>
</evidence>
<feature type="chain" id="PRO_5029033478" description="Carboxylic ester hydrolase" evidence="4">
    <location>
        <begin position="23"/>
        <end position="362"/>
    </location>
</feature>
<comment type="similarity">
    <text evidence="4">Belongs to the carbohydrate esterase 1 (CE1) family.</text>
</comment>
<dbReference type="STRING" id="39966.A0A369JVH3"/>
<dbReference type="NCBIfam" id="TIGR01840">
    <property type="entry name" value="esterase_phb"/>
    <property type="match status" value="1"/>
</dbReference>
<dbReference type="PANTHER" id="PTHR43037:SF5">
    <property type="entry name" value="FERULOYL ESTERASE"/>
    <property type="match status" value="1"/>
</dbReference>
<dbReference type="SMART" id="SM00236">
    <property type="entry name" value="fCBD"/>
    <property type="match status" value="1"/>
</dbReference>
<feature type="signal peptide" evidence="4">
    <location>
        <begin position="1"/>
        <end position="22"/>
    </location>
</feature>
<comment type="subcellular location">
    <subcellularLocation>
        <location evidence="4">Secreted</location>
    </subcellularLocation>
</comment>
<dbReference type="EMBL" id="LUEZ02000041">
    <property type="protein sequence ID" value="RDB25220.1"/>
    <property type="molecule type" value="Genomic_DNA"/>
</dbReference>
<accession>A0A369JVH3</accession>
<reference evidence="7" key="1">
    <citation type="submission" date="2018-04" db="EMBL/GenBank/DDBJ databases">
        <title>Whole genome sequencing of Hypsizygus marmoreus.</title>
        <authorList>
            <person name="Choi I.-G."/>
            <person name="Min B."/>
            <person name="Kim J.-G."/>
            <person name="Kim S."/>
            <person name="Oh Y.-L."/>
            <person name="Kong W.-S."/>
            <person name="Park H."/>
            <person name="Jeong J."/>
            <person name="Song E.-S."/>
        </authorList>
    </citation>
    <scope>NUCLEOTIDE SEQUENCE [LARGE SCALE GENOMIC DNA]</scope>
    <source>
        <strain evidence="7">51987-8</strain>
    </source>
</reference>
<comment type="caution">
    <text evidence="7">The sequence shown here is derived from an EMBL/GenBank/DDBJ whole genome shotgun (WGS) entry which is preliminary data.</text>
</comment>